<protein>
    <submittedName>
        <fullName evidence="1">Uncharacterized protein</fullName>
    </submittedName>
</protein>
<dbReference type="Proteomes" id="UP001597214">
    <property type="component" value="Unassembled WGS sequence"/>
</dbReference>
<evidence type="ECO:0000313" key="2">
    <source>
        <dbReference type="Proteomes" id="UP001597214"/>
    </source>
</evidence>
<dbReference type="EMBL" id="JBHUEM010000023">
    <property type="protein sequence ID" value="MFD1737741.1"/>
    <property type="molecule type" value="Genomic_DNA"/>
</dbReference>
<organism evidence="1 2">
    <name type="scientific">Bacillus salitolerans</name>
    <dbReference type="NCBI Taxonomy" id="1437434"/>
    <lineage>
        <taxon>Bacteria</taxon>
        <taxon>Bacillati</taxon>
        <taxon>Bacillota</taxon>
        <taxon>Bacilli</taxon>
        <taxon>Bacillales</taxon>
        <taxon>Bacillaceae</taxon>
        <taxon>Bacillus</taxon>
    </lineage>
</organism>
<dbReference type="RefSeq" id="WP_377928961.1">
    <property type="nucleotide sequence ID" value="NZ_JBHUEM010000023.1"/>
</dbReference>
<comment type="caution">
    <text evidence="1">The sequence shown here is derived from an EMBL/GenBank/DDBJ whole genome shotgun (WGS) entry which is preliminary data.</text>
</comment>
<gene>
    <name evidence="1" type="ORF">ACFSCX_14490</name>
</gene>
<accession>A0ABW4LTF4</accession>
<name>A0ABW4LTF4_9BACI</name>
<keyword evidence="2" id="KW-1185">Reference proteome</keyword>
<proteinExistence type="predicted"/>
<sequence length="45" mass="5239">MEGNENHPKQVDFDPIVCESVEEDDYFWNELHTIVEDGVEASIEE</sequence>
<reference evidence="2" key="1">
    <citation type="journal article" date="2019" name="Int. J. Syst. Evol. Microbiol.">
        <title>The Global Catalogue of Microorganisms (GCM) 10K type strain sequencing project: providing services to taxonomists for standard genome sequencing and annotation.</title>
        <authorList>
            <consortium name="The Broad Institute Genomics Platform"/>
            <consortium name="The Broad Institute Genome Sequencing Center for Infectious Disease"/>
            <person name="Wu L."/>
            <person name="Ma J."/>
        </authorList>
    </citation>
    <scope>NUCLEOTIDE SEQUENCE [LARGE SCALE GENOMIC DNA]</scope>
    <source>
        <strain evidence="2">CCUG 49339</strain>
    </source>
</reference>
<evidence type="ECO:0000313" key="1">
    <source>
        <dbReference type="EMBL" id="MFD1737741.1"/>
    </source>
</evidence>